<dbReference type="AlphaFoldDB" id="A0A383V700"/>
<dbReference type="InterPro" id="IPR002048">
    <property type="entry name" value="EF_hand_dom"/>
</dbReference>
<keyword evidence="3" id="KW-1185">Reference proteome</keyword>
<sequence>MLVRDVDKLDPMPDEKLRQLDEDYVIQHQLDKLLGGLMSDILKYKPQDPLQFIIDSITLGPEHAMQDVETGLPLHRREKLEQVFKIIDKDGSGKISLRMLQNYANKYGGETLTLDDLRGLFQDFKPASEHFINLKEFLRFFSKVSATITNKDFEAMIEEMSS</sequence>
<dbReference type="Proteomes" id="UP000256970">
    <property type="component" value="Unassembled WGS sequence"/>
</dbReference>
<dbReference type="InterPro" id="IPR011992">
    <property type="entry name" value="EF-hand-dom_pair"/>
</dbReference>
<protein>
    <recommendedName>
        <fullName evidence="1">EF-hand domain-containing protein</fullName>
    </recommendedName>
</protein>
<dbReference type="SUPFAM" id="SSF47473">
    <property type="entry name" value="EF-hand"/>
    <property type="match status" value="1"/>
</dbReference>
<evidence type="ECO:0000313" key="2">
    <source>
        <dbReference type="EMBL" id="SZX60572.1"/>
    </source>
</evidence>
<gene>
    <name evidence="2" type="ORF">BQ4739_LOCUS1107</name>
</gene>
<evidence type="ECO:0000259" key="1">
    <source>
        <dbReference type="PROSITE" id="PS50222"/>
    </source>
</evidence>
<dbReference type="GO" id="GO:0005509">
    <property type="term" value="F:calcium ion binding"/>
    <property type="evidence" value="ECO:0007669"/>
    <property type="project" value="InterPro"/>
</dbReference>
<dbReference type="Gene3D" id="1.10.238.10">
    <property type="entry name" value="EF-hand"/>
    <property type="match status" value="1"/>
</dbReference>
<proteinExistence type="predicted"/>
<dbReference type="Pfam" id="PF13499">
    <property type="entry name" value="EF-hand_7"/>
    <property type="match status" value="1"/>
</dbReference>
<reference evidence="2 3" key="1">
    <citation type="submission" date="2016-10" db="EMBL/GenBank/DDBJ databases">
        <authorList>
            <person name="Cai Z."/>
        </authorList>
    </citation>
    <scope>NUCLEOTIDE SEQUENCE [LARGE SCALE GENOMIC DNA]</scope>
</reference>
<dbReference type="PROSITE" id="PS50222">
    <property type="entry name" value="EF_HAND_2"/>
    <property type="match status" value="1"/>
</dbReference>
<dbReference type="EMBL" id="FNXT01000077">
    <property type="protein sequence ID" value="SZX60572.1"/>
    <property type="molecule type" value="Genomic_DNA"/>
</dbReference>
<feature type="domain" description="EF-hand" evidence="1">
    <location>
        <begin position="75"/>
        <end position="110"/>
    </location>
</feature>
<dbReference type="CDD" id="cd22961">
    <property type="entry name" value="DD_TEX55-like"/>
    <property type="match status" value="1"/>
</dbReference>
<organism evidence="2 3">
    <name type="scientific">Tetradesmus obliquus</name>
    <name type="common">Green alga</name>
    <name type="synonym">Acutodesmus obliquus</name>
    <dbReference type="NCBI Taxonomy" id="3088"/>
    <lineage>
        <taxon>Eukaryota</taxon>
        <taxon>Viridiplantae</taxon>
        <taxon>Chlorophyta</taxon>
        <taxon>core chlorophytes</taxon>
        <taxon>Chlorophyceae</taxon>
        <taxon>CS clade</taxon>
        <taxon>Sphaeropleales</taxon>
        <taxon>Scenedesmaceae</taxon>
        <taxon>Tetradesmus</taxon>
    </lineage>
</organism>
<evidence type="ECO:0000313" key="3">
    <source>
        <dbReference type="Proteomes" id="UP000256970"/>
    </source>
</evidence>
<name>A0A383V700_TETOB</name>
<accession>A0A383V700</accession>
<dbReference type="SUPFAM" id="SSF47391">
    <property type="entry name" value="Dimerization-anchoring domain of cAMP-dependent PK regulatory subunit"/>
    <property type="match status" value="1"/>
</dbReference>